<evidence type="ECO:0000256" key="11">
    <source>
        <dbReference type="PIRSR" id="PIRSR000193-1"/>
    </source>
</evidence>
<keyword evidence="7 9" id="KW-0560">Oxidoreductase</keyword>
<gene>
    <name evidence="9" type="primary">proC</name>
    <name evidence="14" type="ORF">BC6307_18310</name>
</gene>
<protein>
    <recommendedName>
        <fullName evidence="9 10">Pyrroline-5-carboxylate reductase</fullName>
        <shortName evidence="9">P5C reductase</shortName>
        <shortName evidence="9">P5CR</shortName>
        <ecNumber evidence="9 10">1.5.1.2</ecNumber>
    </recommendedName>
    <alternativeName>
        <fullName evidence="9">PCA reductase</fullName>
    </alternativeName>
</protein>
<dbReference type="RefSeq" id="WP_084380180.1">
    <property type="nucleotide sequence ID" value="NZ_CP018866.1"/>
</dbReference>
<evidence type="ECO:0000256" key="10">
    <source>
        <dbReference type="NCBIfam" id="TIGR00112"/>
    </source>
</evidence>
<dbReference type="Pfam" id="PF03807">
    <property type="entry name" value="F420_oxidored"/>
    <property type="match status" value="1"/>
</dbReference>
<keyword evidence="15" id="KW-1185">Reference proteome</keyword>
<dbReference type="Gene3D" id="3.40.50.720">
    <property type="entry name" value="NAD(P)-binding Rossmann-like Domain"/>
    <property type="match status" value="1"/>
</dbReference>
<dbReference type="FunFam" id="1.10.3730.10:FF:000001">
    <property type="entry name" value="Pyrroline-5-carboxylate reductase"/>
    <property type="match status" value="1"/>
</dbReference>
<dbReference type="NCBIfam" id="TIGR00112">
    <property type="entry name" value="proC"/>
    <property type="match status" value="1"/>
</dbReference>
<sequence>MLKNKTIGFIGAGSMAEAMISGIVSSDLVPSHQIIASNRSNVKRLSELETCYGIKGLTKDQLAINELDIIVLAMKPKDIDVALESLQQQLQPHQLVLSVIAGISTTYIEEKLRSNQPVIRVMPNTSSMIGESATALSLGTYVTEEQTKISQKLLCTIGKVYIIAEEHMDVFTGVAGSGPAYFYYLMEHMERTAKEAGLDHAVCRDAVAQTILGAAKMMLQNDEEPASLRKRVTSPNGTTAAGIEALRSYGGGKAISEAIKGAAKRSEEISMQMLDENNNLVIN</sequence>
<dbReference type="InterPro" id="IPR028939">
    <property type="entry name" value="P5C_Rdtase_cat_N"/>
</dbReference>
<dbReference type="InterPro" id="IPR029036">
    <property type="entry name" value="P5CR_dimer"/>
</dbReference>
<comment type="pathway">
    <text evidence="9">Amino-acid biosynthesis; L-proline biosynthesis; L-proline from L-glutamate 5-semialdehyde: step 1/1.</text>
</comment>
<evidence type="ECO:0000256" key="3">
    <source>
        <dbReference type="ARBA" id="ARBA00022490"/>
    </source>
</evidence>
<dbReference type="KEGG" id="bcoh:BC6307_18310"/>
<evidence type="ECO:0000256" key="2">
    <source>
        <dbReference type="ARBA" id="ARBA00005525"/>
    </source>
</evidence>
<evidence type="ECO:0000256" key="1">
    <source>
        <dbReference type="ARBA" id="ARBA00004496"/>
    </source>
</evidence>
<evidence type="ECO:0000256" key="6">
    <source>
        <dbReference type="ARBA" id="ARBA00022857"/>
    </source>
</evidence>
<comment type="function">
    <text evidence="8 9">Catalyzes the reduction of 1-pyrroline-5-carboxylate (PCA) to L-proline.</text>
</comment>
<evidence type="ECO:0000256" key="7">
    <source>
        <dbReference type="ARBA" id="ARBA00023002"/>
    </source>
</evidence>
<evidence type="ECO:0000256" key="5">
    <source>
        <dbReference type="ARBA" id="ARBA00022650"/>
    </source>
</evidence>
<comment type="subcellular location">
    <subcellularLocation>
        <location evidence="1 9">Cytoplasm</location>
    </subcellularLocation>
</comment>
<keyword evidence="4 9" id="KW-0028">Amino-acid biosynthesis</keyword>
<dbReference type="STRING" id="1314751.GCA_001591425_00728"/>
<dbReference type="FunFam" id="3.40.50.720:FF:000190">
    <property type="entry name" value="Pyrroline-5-carboxylate reductase"/>
    <property type="match status" value="1"/>
</dbReference>
<evidence type="ECO:0000259" key="12">
    <source>
        <dbReference type="Pfam" id="PF03807"/>
    </source>
</evidence>
<comment type="catalytic activity">
    <reaction evidence="9">
        <text>L-proline + NAD(+) = (S)-1-pyrroline-5-carboxylate + NADH + 2 H(+)</text>
        <dbReference type="Rhea" id="RHEA:14105"/>
        <dbReference type="ChEBI" id="CHEBI:15378"/>
        <dbReference type="ChEBI" id="CHEBI:17388"/>
        <dbReference type="ChEBI" id="CHEBI:57540"/>
        <dbReference type="ChEBI" id="CHEBI:57945"/>
        <dbReference type="ChEBI" id="CHEBI:60039"/>
        <dbReference type="EC" id="1.5.1.2"/>
    </reaction>
</comment>
<evidence type="ECO:0000259" key="13">
    <source>
        <dbReference type="Pfam" id="PF14748"/>
    </source>
</evidence>
<dbReference type="HAMAP" id="MF_01925">
    <property type="entry name" value="P5C_reductase"/>
    <property type="match status" value="1"/>
</dbReference>
<dbReference type="Proteomes" id="UP000215224">
    <property type="component" value="Chromosome"/>
</dbReference>
<keyword evidence="3 9" id="KW-0963">Cytoplasm</keyword>
<feature type="binding site" evidence="11">
    <location>
        <begin position="10"/>
        <end position="15"/>
    </location>
    <ligand>
        <name>NADP(+)</name>
        <dbReference type="ChEBI" id="CHEBI:58349"/>
    </ligand>
</feature>
<feature type="domain" description="Pyrroline-5-carboxylate reductase dimerisation" evidence="13">
    <location>
        <begin position="165"/>
        <end position="268"/>
    </location>
</feature>
<dbReference type="GO" id="GO:0004735">
    <property type="term" value="F:pyrroline-5-carboxylate reductase activity"/>
    <property type="evidence" value="ECO:0007669"/>
    <property type="project" value="UniProtKB-UniRule"/>
</dbReference>
<evidence type="ECO:0000313" key="14">
    <source>
        <dbReference type="EMBL" id="AST93071.1"/>
    </source>
</evidence>
<feature type="domain" description="Pyrroline-5-carboxylate reductase catalytic N-terminal" evidence="12">
    <location>
        <begin position="6"/>
        <end position="102"/>
    </location>
</feature>
<keyword evidence="5 9" id="KW-0641">Proline biosynthesis</keyword>
<dbReference type="SUPFAM" id="SSF48179">
    <property type="entry name" value="6-phosphogluconate dehydrogenase C-terminal domain-like"/>
    <property type="match status" value="1"/>
</dbReference>
<evidence type="ECO:0000256" key="8">
    <source>
        <dbReference type="ARBA" id="ARBA00058118"/>
    </source>
</evidence>
<dbReference type="GO" id="GO:0055129">
    <property type="term" value="P:L-proline biosynthetic process"/>
    <property type="evidence" value="ECO:0007669"/>
    <property type="project" value="UniProtKB-UniRule"/>
</dbReference>
<dbReference type="PANTHER" id="PTHR11645:SF49">
    <property type="entry name" value="PYRROLINE-5-CARBOXYLATE REDUCTASE 1"/>
    <property type="match status" value="1"/>
</dbReference>
<dbReference type="PANTHER" id="PTHR11645">
    <property type="entry name" value="PYRROLINE-5-CARBOXYLATE REDUCTASE"/>
    <property type="match status" value="1"/>
</dbReference>
<dbReference type="GO" id="GO:0005737">
    <property type="term" value="C:cytoplasm"/>
    <property type="evidence" value="ECO:0007669"/>
    <property type="project" value="UniProtKB-SubCell"/>
</dbReference>
<dbReference type="Pfam" id="PF14748">
    <property type="entry name" value="P5CR_dimer"/>
    <property type="match status" value="1"/>
</dbReference>
<dbReference type="InterPro" id="IPR008927">
    <property type="entry name" value="6-PGluconate_DH-like_C_sf"/>
</dbReference>
<dbReference type="AlphaFoldDB" id="A0A223KU95"/>
<evidence type="ECO:0000256" key="4">
    <source>
        <dbReference type="ARBA" id="ARBA00022605"/>
    </source>
</evidence>
<reference evidence="14 15" key="1">
    <citation type="submission" date="2016-12" db="EMBL/GenBank/DDBJ databases">
        <title>The whole genome sequencing and assembly of Bacillus cohnii DSM 6307T strain.</title>
        <authorList>
            <person name="Lee Y.-J."/>
            <person name="Yi H."/>
            <person name="Bahn Y.-S."/>
            <person name="Kim J.F."/>
            <person name="Lee D.-W."/>
        </authorList>
    </citation>
    <scope>NUCLEOTIDE SEQUENCE [LARGE SCALE GENOMIC DNA]</scope>
    <source>
        <strain evidence="14 15">DSM 6307</strain>
    </source>
</reference>
<comment type="catalytic activity">
    <reaction evidence="9">
        <text>L-proline + NADP(+) = (S)-1-pyrroline-5-carboxylate + NADPH + 2 H(+)</text>
        <dbReference type="Rhea" id="RHEA:14109"/>
        <dbReference type="ChEBI" id="CHEBI:15378"/>
        <dbReference type="ChEBI" id="CHEBI:17388"/>
        <dbReference type="ChEBI" id="CHEBI:57783"/>
        <dbReference type="ChEBI" id="CHEBI:58349"/>
        <dbReference type="ChEBI" id="CHEBI:60039"/>
        <dbReference type="EC" id="1.5.1.2"/>
    </reaction>
</comment>
<dbReference type="EMBL" id="CP018866">
    <property type="protein sequence ID" value="AST93071.1"/>
    <property type="molecule type" value="Genomic_DNA"/>
</dbReference>
<dbReference type="EC" id="1.5.1.2" evidence="9 10"/>
<accession>A0A223KU95</accession>
<keyword evidence="6 9" id="KW-0521">NADP</keyword>
<evidence type="ECO:0000256" key="9">
    <source>
        <dbReference type="HAMAP-Rule" id="MF_01925"/>
    </source>
</evidence>
<dbReference type="InterPro" id="IPR000304">
    <property type="entry name" value="Pyrroline-COOH_reductase"/>
</dbReference>
<dbReference type="SUPFAM" id="SSF51735">
    <property type="entry name" value="NAD(P)-binding Rossmann-fold domains"/>
    <property type="match status" value="1"/>
</dbReference>
<evidence type="ECO:0000313" key="15">
    <source>
        <dbReference type="Proteomes" id="UP000215224"/>
    </source>
</evidence>
<name>A0A223KU95_9BACI</name>
<organism evidence="14 15">
    <name type="scientific">Sutcliffiella cohnii</name>
    <dbReference type="NCBI Taxonomy" id="33932"/>
    <lineage>
        <taxon>Bacteria</taxon>
        <taxon>Bacillati</taxon>
        <taxon>Bacillota</taxon>
        <taxon>Bacilli</taxon>
        <taxon>Bacillales</taxon>
        <taxon>Bacillaceae</taxon>
        <taxon>Sutcliffiella</taxon>
    </lineage>
</organism>
<feature type="binding site" evidence="11">
    <location>
        <begin position="73"/>
        <end position="76"/>
    </location>
    <ligand>
        <name>NADP(+)</name>
        <dbReference type="ChEBI" id="CHEBI:58349"/>
    </ligand>
</feature>
<dbReference type="UniPathway" id="UPA00098">
    <property type="reaction ID" value="UER00361"/>
</dbReference>
<comment type="similarity">
    <text evidence="2 9">Belongs to the pyrroline-5-carboxylate reductase family.</text>
</comment>
<dbReference type="InterPro" id="IPR036291">
    <property type="entry name" value="NAD(P)-bd_dom_sf"/>
</dbReference>
<proteinExistence type="inferred from homology"/>
<dbReference type="Gene3D" id="1.10.3730.10">
    <property type="entry name" value="ProC C-terminal domain-like"/>
    <property type="match status" value="1"/>
</dbReference>
<dbReference type="PIRSF" id="PIRSF000193">
    <property type="entry name" value="Pyrrol-5-carb_rd"/>
    <property type="match status" value="1"/>
</dbReference>